<dbReference type="AlphaFoldDB" id="A0A6A8LHT7"/>
<dbReference type="EMBL" id="WKKV01000002">
    <property type="protein sequence ID" value="MSE01389.1"/>
    <property type="molecule type" value="Genomic_DNA"/>
</dbReference>
<sequence length="140" mass="14922">MKKKIIAGALAFGLIPLMGAADVSAKSLPNQDKVMKPAGWSCDAPYIACQPFSGGTGKISFNYQGSSPGKIRVFVANDGSKSFKFTINYPNGNTLLSSTTLNAGKTFIQEFSVNQKGEYVLKYDSGTGDSVDGFFRSVEI</sequence>
<keyword evidence="1" id="KW-0732">Signal</keyword>
<proteinExistence type="predicted"/>
<name>A0A6A8LHT7_BACVE</name>
<evidence type="ECO:0000256" key="1">
    <source>
        <dbReference type="SAM" id="SignalP"/>
    </source>
</evidence>
<dbReference type="RefSeq" id="WP_041481864.1">
    <property type="nucleotide sequence ID" value="NZ_CP031424.1"/>
</dbReference>
<reference evidence="2" key="1">
    <citation type="submission" date="2019-11" db="EMBL/GenBank/DDBJ databases">
        <title>Draft Genome Sequence of Plant Growth-Promoting Rhizosphere-Associated Bacteria.</title>
        <authorList>
            <person name="Vasilyev I.Y."/>
            <person name="Radchenko V."/>
            <person name="Ilnitskaya E.V."/>
        </authorList>
    </citation>
    <scope>NUCLEOTIDE SEQUENCE</scope>
    <source>
        <strain evidence="2">VRA_517_n</strain>
    </source>
</reference>
<organism evidence="2">
    <name type="scientific">Bacillus velezensis</name>
    <dbReference type="NCBI Taxonomy" id="492670"/>
    <lineage>
        <taxon>Bacteria</taxon>
        <taxon>Bacillati</taxon>
        <taxon>Bacillota</taxon>
        <taxon>Bacilli</taxon>
        <taxon>Bacillales</taxon>
        <taxon>Bacillaceae</taxon>
        <taxon>Bacillus</taxon>
        <taxon>Bacillus amyloliquefaciens group</taxon>
    </lineage>
</organism>
<gene>
    <name evidence="2" type="ORF">GKC39_04865</name>
</gene>
<evidence type="ECO:0000313" key="2">
    <source>
        <dbReference type="EMBL" id="MSE01389.1"/>
    </source>
</evidence>
<protein>
    <submittedName>
        <fullName evidence="2">Uncharacterized protein</fullName>
    </submittedName>
</protein>
<accession>A0A6A8LHT7</accession>
<feature type="chain" id="PRO_5038474924" evidence="1">
    <location>
        <begin position="21"/>
        <end position="140"/>
    </location>
</feature>
<comment type="caution">
    <text evidence="2">The sequence shown here is derived from an EMBL/GenBank/DDBJ whole genome shotgun (WGS) entry which is preliminary data.</text>
</comment>
<feature type="signal peptide" evidence="1">
    <location>
        <begin position="1"/>
        <end position="20"/>
    </location>
</feature>